<evidence type="ECO:0000313" key="1">
    <source>
        <dbReference type="EMBL" id="SBS48366.1"/>
    </source>
</evidence>
<organism evidence="1">
    <name type="scientific">Nothobranchius furzeri</name>
    <name type="common">Turquoise killifish</name>
    <dbReference type="NCBI Taxonomy" id="105023"/>
    <lineage>
        <taxon>Eukaryota</taxon>
        <taxon>Metazoa</taxon>
        <taxon>Chordata</taxon>
        <taxon>Craniata</taxon>
        <taxon>Vertebrata</taxon>
        <taxon>Euteleostomi</taxon>
        <taxon>Actinopterygii</taxon>
        <taxon>Neopterygii</taxon>
        <taxon>Teleostei</taxon>
        <taxon>Neoteleostei</taxon>
        <taxon>Acanthomorphata</taxon>
        <taxon>Ovalentaria</taxon>
        <taxon>Atherinomorphae</taxon>
        <taxon>Cyprinodontiformes</taxon>
        <taxon>Nothobranchiidae</taxon>
        <taxon>Nothobranchius</taxon>
    </lineage>
</organism>
<protein>
    <submittedName>
        <fullName evidence="1">Uncharacterized protein</fullName>
    </submittedName>
</protein>
<gene>
    <name evidence="1" type="primary">Nfu_g_1_015970</name>
</gene>
<reference evidence="1" key="1">
    <citation type="submission" date="2016-05" db="EMBL/GenBank/DDBJ databases">
        <authorList>
            <person name="Lavstsen T."/>
            <person name="Jespersen J.S."/>
        </authorList>
    </citation>
    <scope>NUCLEOTIDE SEQUENCE</scope>
    <source>
        <tissue evidence="1">Brain</tissue>
    </source>
</reference>
<reference evidence="1" key="2">
    <citation type="submission" date="2016-06" db="EMBL/GenBank/DDBJ databases">
        <title>The genome of a short-lived fish provides insights into sex chromosome evolution and the genetic control of aging.</title>
        <authorList>
            <person name="Reichwald K."/>
            <person name="Felder M."/>
            <person name="Petzold A."/>
            <person name="Koch P."/>
            <person name="Groth M."/>
            <person name="Platzer M."/>
        </authorList>
    </citation>
    <scope>NUCLEOTIDE SEQUENCE</scope>
    <source>
        <tissue evidence="1">Brain</tissue>
    </source>
</reference>
<feature type="non-terminal residue" evidence="1">
    <location>
        <position position="1"/>
    </location>
</feature>
<dbReference type="EMBL" id="HAEJ01007909">
    <property type="protein sequence ID" value="SBS48366.1"/>
    <property type="molecule type" value="Transcribed_RNA"/>
</dbReference>
<proteinExistence type="predicted"/>
<dbReference type="AlphaFoldDB" id="A0A1A8UL91"/>
<name>A0A1A8UL91_NOTFU</name>
<sequence>EIYNTHETPSVGLRTPGEASVRSRMPRSSWTLLGTEAGRKAAVPTKLVLECFQVTTGYHWRLRDPEGVVRFSFYSEGTVVVRCNQLVEVLLAEEEVRMAGPRLL</sequence>
<feature type="non-terminal residue" evidence="1">
    <location>
        <position position="104"/>
    </location>
</feature>
<accession>A0A1A8UL91</accession>